<dbReference type="InterPro" id="IPR001633">
    <property type="entry name" value="EAL_dom"/>
</dbReference>
<dbReference type="RefSeq" id="WP_307246130.1">
    <property type="nucleotide sequence ID" value="NZ_JAUSUZ010000001.1"/>
</dbReference>
<feature type="transmembrane region" description="Helical" evidence="1">
    <location>
        <begin position="12"/>
        <end position="36"/>
    </location>
</feature>
<feature type="domain" description="EAL" evidence="2">
    <location>
        <begin position="473"/>
        <end position="729"/>
    </location>
</feature>
<dbReference type="AlphaFoldDB" id="A0AAE3W6A0"/>
<keyword evidence="5" id="KW-1185">Reference proteome</keyword>
<protein>
    <submittedName>
        <fullName evidence="4">Diguanylate cyclase (GGDEF)-like protein</fullName>
    </submittedName>
</protein>
<dbReference type="InterPro" id="IPR052155">
    <property type="entry name" value="Biofilm_reg_signaling"/>
</dbReference>
<dbReference type="Pfam" id="PF00563">
    <property type="entry name" value="EAL"/>
    <property type="match status" value="1"/>
</dbReference>
<dbReference type="NCBIfam" id="TIGR00254">
    <property type="entry name" value="GGDEF"/>
    <property type="match status" value="1"/>
</dbReference>
<dbReference type="InterPro" id="IPR043128">
    <property type="entry name" value="Rev_trsase/Diguanyl_cyclase"/>
</dbReference>
<organism evidence="4 5">
    <name type="scientific">Catenuloplanes indicus</name>
    <dbReference type="NCBI Taxonomy" id="137267"/>
    <lineage>
        <taxon>Bacteria</taxon>
        <taxon>Bacillati</taxon>
        <taxon>Actinomycetota</taxon>
        <taxon>Actinomycetes</taxon>
        <taxon>Micromonosporales</taxon>
        <taxon>Micromonosporaceae</taxon>
        <taxon>Catenuloplanes</taxon>
    </lineage>
</organism>
<dbReference type="Gene3D" id="3.20.20.450">
    <property type="entry name" value="EAL domain"/>
    <property type="match status" value="1"/>
</dbReference>
<evidence type="ECO:0000259" key="3">
    <source>
        <dbReference type="PROSITE" id="PS50887"/>
    </source>
</evidence>
<dbReference type="CDD" id="cd01949">
    <property type="entry name" value="GGDEF"/>
    <property type="match status" value="1"/>
</dbReference>
<evidence type="ECO:0000313" key="4">
    <source>
        <dbReference type="EMBL" id="MDQ0370286.1"/>
    </source>
</evidence>
<feature type="transmembrane region" description="Helical" evidence="1">
    <location>
        <begin position="48"/>
        <end position="69"/>
    </location>
</feature>
<dbReference type="SMART" id="SM00267">
    <property type="entry name" value="GGDEF"/>
    <property type="match status" value="1"/>
</dbReference>
<gene>
    <name evidence="4" type="ORF">J2S42_006955</name>
</gene>
<dbReference type="PANTHER" id="PTHR44757">
    <property type="entry name" value="DIGUANYLATE CYCLASE DGCP"/>
    <property type="match status" value="1"/>
</dbReference>
<feature type="transmembrane region" description="Helical" evidence="1">
    <location>
        <begin position="138"/>
        <end position="162"/>
    </location>
</feature>
<dbReference type="Pfam" id="PF00990">
    <property type="entry name" value="GGDEF"/>
    <property type="match status" value="1"/>
</dbReference>
<comment type="caution">
    <text evidence="4">The sequence shown here is derived from an EMBL/GenBank/DDBJ whole genome shotgun (WGS) entry which is preliminary data.</text>
</comment>
<accession>A0AAE3W6A0</accession>
<dbReference type="InterPro" id="IPR035919">
    <property type="entry name" value="EAL_sf"/>
</dbReference>
<feature type="transmembrane region" description="Helical" evidence="1">
    <location>
        <begin position="174"/>
        <end position="192"/>
    </location>
</feature>
<dbReference type="CDD" id="cd01948">
    <property type="entry name" value="EAL"/>
    <property type="match status" value="1"/>
</dbReference>
<dbReference type="SUPFAM" id="SSF55073">
    <property type="entry name" value="Nucleotide cyclase"/>
    <property type="match status" value="1"/>
</dbReference>
<dbReference type="Proteomes" id="UP001240236">
    <property type="component" value="Unassembled WGS sequence"/>
</dbReference>
<proteinExistence type="predicted"/>
<keyword evidence="1" id="KW-1133">Transmembrane helix</keyword>
<dbReference type="PROSITE" id="PS50887">
    <property type="entry name" value="GGDEF"/>
    <property type="match status" value="1"/>
</dbReference>
<evidence type="ECO:0000259" key="2">
    <source>
        <dbReference type="PROSITE" id="PS50883"/>
    </source>
</evidence>
<feature type="transmembrane region" description="Helical" evidence="1">
    <location>
        <begin position="240"/>
        <end position="262"/>
    </location>
</feature>
<feature type="domain" description="GGDEF" evidence="3">
    <location>
        <begin position="333"/>
        <end position="464"/>
    </location>
</feature>
<dbReference type="SUPFAM" id="SSF141868">
    <property type="entry name" value="EAL domain-like"/>
    <property type="match status" value="1"/>
</dbReference>
<keyword evidence="1" id="KW-0472">Membrane</keyword>
<keyword evidence="1" id="KW-0812">Transmembrane</keyword>
<feature type="transmembrane region" description="Helical" evidence="1">
    <location>
        <begin position="111"/>
        <end position="132"/>
    </location>
</feature>
<dbReference type="SMART" id="SM00052">
    <property type="entry name" value="EAL"/>
    <property type="match status" value="1"/>
</dbReference>
<evidence type="ECO:0000313" key="5">
    <source>
        <dbReference type="Proteomes" id="UP001240236"/>
    </source>
</evidence>
<dbReference type="PROSITE" id="PS50883">
    <property type="entry name" value="EAL"/>
    <property type="match status" value="1"/>
</dbReference>
<reference evidence="4 5" key="1">
    <citation type="submission" date="2023-07" db="EMBL/GenBank/DDBJ databases">
        <title>Sequencing the genomes of 1000 actinobacteria strains.</title>
        <authorList>
            <person name="Klenk H.-P."/>
        </authorList>
    </citation>
    <scope>NUCLEOTIDE SEQUENCE [LARGE SCALE GENOMIC DNA]</scope>
    <source>
        <strain evidence="4 5">DSM 44709</strain>
    </source>
</reference>
<dbReference type="EMBL" id="JAUSUZ010000001">
    <property type="protein sequence ID" value="MDQ0370286.1"/>
    <property type="molecule type" value="Genomic_DNA"/>
</dbReference>
<feature type="transmembrane region" description="Helical" evidence="1">
    <location>
        <begin position="81"/>
        <end position="99"/>
    </location>
</feature>
<dbReference type="InterPro" id="IPR000160">
    <property type="entry name" value="GGDEF_dom"/>
</dbReference>
<name>A0AAE3W6A0_9ACTN</name>
<sequence>MFALVGVVATGLYVADVAPLVDFALIGAGAIAACFASPAMHDIRPARAWHTLGIAGAFMLTGAILRPIVVPYGSALPAEAFTVPGYVLMIAALADFAYGRRAIDRHSVIDGLIVCVGATTVFTLLFAIPAISIPGRPVLISVLAGLYPTFDAILVLLVVMLAFSTAARRASFRLLLGMMVLIFIGDLAYATIGNQGEFYTSPVLDVPFLLAFTLGGASALHPTARELVRAVPLPVQPWSLARLAVIIPAVAAPFVLTVAGAARTGVERWIVGLGGAVIVLLLILRAVSAVQANAAAQARFEYQATHDELTGLPNRRRLTQILEELLADPSGRGAVWVFFLDLDGFKIVNDSWGHPSGDRLIRRIGQRLRDTLPPEATIARIGGDEFVVIRRGTEAEALEQAQQIVDCVEPPTRVGPAEVVITASMGIVAATRPDDTADSLLRDADTAMYRTKAAGRGKWTVFDASMREAVQERLEIESALRAALADGQLQVFYQPIVDLESGRPRGAEALVRWEHPEKGPIGPNVFIPVAEESRLITGIGAFVLRDAVRQLAAWRADGVVGDDFWMSINVSPRQLTEPCFTGVVAEALRTHGVPARCVALEITESVMVEGGDISEGALRDLRALGVSISVDDFGTGFSSLGYLRRHPVTSVKIDRSFVSGLGASSSDEEIVRAVVAMSTALGLAVVAEGVESTAQRDVLGRLGVRLCQGWLWGKAVDARAFAERWSVDHTVKAR</sequence>
<feature type="transmembrane region" description="Helical" evidence="1">
    <location>
        <begin position="268"/>
        <end position="287"/>
    </location>
</feature>
<dbReference type="InterPro" id="IPR029787">
    <property type="entry name" value="Nucleotide_cyclase"/>
</dbReference>
<dbReference type="PANTHER" id="PTHR44757:SF2">
    <property type="entry name" value="BIOFILM ARCHITECTURE MAINTENANCE PROTEIN MBAA"/>
    <property type="match status" value="1"/>
</dbReference>
<dbReference type="Gene3D" id="3.30.70.270">
    <property type="match status" value="1"/>
</dbReference>
<evidence type="ECO:0000256" key="1">
    <source>
        <dbReference type="SAM" id="Phobius"/>
    </source>
</evidence>